<sequence length="183" mass="20017">MTVDLGREQTIPAWWSSTLWVLLGVAAGLVGWLSRRRHWFFVAALAWAASVDEYAELHERLDRVGSVMQGQLPVELAYAWVIPGSILAASIGVAGIVLFRSETAHTRSGLIWAGVLFLGGAVVLEVAGSLILEHFQMMTWHFAVAYHVEEIFEMLGVTLGIVAVLARLMTHSQAPVSPCQPQV</sequence>
<evidence type="ECO:0000313" key="2">
    <source>
        <dbReference type="EMBL" id="XAN08033.1"/>
    </source>
</evidence>
<reference evidence="2 3" key="1">
    <citation type="submission" date="2024-04" db="EMBL/GenBank/DDBJ databases">
        <title>Isolation of an actinomycete strain from pig manure.</title>
        <authorList>
            <person name="Gong T."/>
            <person name="Yu Z."/>
            <person name="An M."/>
            <person name="Wei C."/>
            <person name="Yang W."/>
            <person name="Liu L."/>
        </authorList>
    </citation>
    <scope>NUCLEOTIDE SEQUENCE [LARGE SCALE GENOMIC DNA]</scope>
    <source>
        <strain evidence="2 3">ZF39</strain>
    </source>
</reference>
<dbReference type="RefSeq" id="WP_425309489.1">
    <property type="nucleotide sequence ID" value="NZ_CP154795.1"/>
</dbReference>
<protein>
    <submittedName>
        <fullName evidence="2">Uncharacterized protein</fullName>
    </submittedName>
</protein>
<organism evidence="2 3">
    <name type="scientific">Ammonicoccus fulvus</name>
    <dbReference type="NCBI Taxonomy" id="3138240"/>
    <lineage>
        <taxon>Bacteria</taxon>
        <taxon>Bacillati</taxon>
        <taxon>Actinomycetota</taxon>
        <taxon>Actinomycetes</taxon>
        <taxon>Propionibacteriales</taxon>
        <taxon>Propionibacteriaceae</taxon>
        <taxon>Ammonicoccus</taxon>
    </lineage>
</organism>
<keyword evidence="1" id="KW-0812">Transmembrane</keyword>
<gene>
    <name evidence="2" type="ORF">AADG42_12205</name>
</gene>
<name>A0ABZ3FPQ9_9ACTN</name>
<feature type="transmembrane region" description="Helical" evidence="1">
    <location>
        <begin position="110"/>
        <end position="131"/>
    </location>
</feature>
<dbReference type="Proteomes" id="UP001442841">
    <property type="component" value="Chromosome"/>
</dbReference>
<accession>A0ABZ3FPQ9</accession>
<evidence type="ECO:0000256" key="1">
    <source>
        <dbReference type="SAM" id="Phobius"/>
    </source>
</evidence>
<dbReference type="EMBL" id="CP154795">
    <property type="protein sequence ID" value="XAN08033.1"/>
    <property type="molecule type" value="Genomic_DNA"/>
</dbReference>
<feature type="transmembrane region" description="Helical" evidence="1">
    <location>
        <begin position="77"/>
        <end position="98"/>
    </location>
</feature>
<keyword evidence="3" id="KW-1185">Reference proteome</keyword>
<proteinExistence type="predicted"/>
<evidence type="ECO:0000313" key="3">
    <source>
        <dbReference type="Proteomes" id="UP001442841"/>
    </source>
</evidence>
<feature type="transmembrane region" description="Helical" evidence="1">
    <location>
        <begin position="151"/>
        <end position="168"/>
    </location>
</feature>
<keyword evidence="1" id="KW-0472">Membrane</keyword>
<keyword evidence="1" id="KW-1133">Transmembrane helix</keyword>
<feature type="transmembrane region" description="Helical" evidence="1">
    <location>
        <begin position="12"/>
        <end position="32"/>
    </location>
</feature>